<name>H8GTV5_DEIGI</name>
<dbReference type="HOGENOM" id="CLU_093416_0_0_0"/>
<dbReference type="OrthoDB" id="9816361at2"/>
<dbReference type="Proteomes" id="UP000007575">
    <property type="component" value="Chromosome"/>
</dbReference>
<protein>
    <submittedName>
        <fullName evidence="8">TM2 domain-containing membrane protein</fullName>
    </submittedName>
</protein>
<feature type="domain" description="TM2" evidence="7">
    <location>
        <begin position="147"/>
        <end position="193"/>
    </location>
</feature>
<comment type="subcellular location">
    <subcellularLocation>
        <location evidence="1">Membrane</location>
        <topology evidence="1">Multi-pass membrane protein</topology>
    </subcellularLocation>
</comment>
<evidence type="ECO:0000256" key="5">
    <source>
        <dbReference type="SAM" id="MobiDB-lite"/>
    </source>
</evidence>
<evidence type="ECO:0000313" key="8">
    <source>
        <dbReference type="EMBL" id="AFD26595.1"/>
    </source>
</evidence>
<dbReference type="Pfam" id="PF05154">
    <property type="entry name" value="TM2"/>
    <property type="match status" value="1"/>
</dbReference>
<dbReference type="KEGG" id="dgo:DGo_CA2668"/>
<feature type="compositionally biased region" description="Basic and acidic residues" evidence="5">
    <location>
        <begin position="65"/>
        <end position="77"/>
    </location>
</feature>
<dbReference type="STRING" id="745776.DGo_CA2668"/>
<evidence type="ECO:0000256" key="3">
    <source>
        <dbReference type="ARBA" id="ARBA00022989"/>
    </source>
</evidence>
<evidence type="ECO:0000256" key="1">
    <source>
        <dbReference type="ARBA" id="ARBA00004141"/>
    </source>
</evidence>
<feature type="transmembrane region" description="Helical" evidence="6">
    <location>
        <begin position="175"/>
        <end position="200"/>
    </location>
</feature>
<keyword evidence="2 6" id="KW-0812">Transmembrane</keyword>
<evidence type="ECO:0000256" key="6">
    <source>
        <dbReference type="SAM" id="Phobius"/>
    </source>
</evidence>
<feature type="transmembrane region" description="Helical" evidence="6">
    <location>
        <begin position="206"/>
        <end position="226"/>
    </location>
</feature>
<proteinExistence type="predicted"/>
<dbReference type="EMBL" id="CP002191">
    <property type="protein sequence ID" value="AFD26595.1"/>
    <property type="molecule type" value="Genomic_DNA"/>
</dbReference>
<keyword evidence="3 6" id="KW-1133">Transmembrane helix</keyword>
<dbReference type="InterPro" id="IPR007829">
    <property type="entry name" value="TM2"/>
</dbReference>
<dbReference type="eggNOG" id="COG2314">
    <property type="taxonomic scope" value="Bacteria"/>
</dbReference>
<gene>
    <name evidence="8" type="ordered locus">DGo_CA2668</name>
</gene>
<dbReference type="RefSeq" id="WP_014686075.1">
    <property type="nucleotide sequence ID" value="NC_017790.1"/>
</dbReference>
<keyword evidence="4 6" id="KW-0472">Membrane</keyword>
<feature type="region of interest" description="Disordered" evidence="5">
    <location>
        <begin position="1"/>
        <end position="129"/>
    </location>
</feature>
<feature type="compositionally biased region" description="Pro residues" evidence="5">
    <location>
        <begin position="49"/>
        <end position="59"/>
    </location>
</feature>
<organism evidence="8 9">
    <name type="scientific">Deinococcus gobiensis (strain DSM 21396 / JCM 16679 / CGMCC 1.7299 / I-0)</name>
    <dbReference type="NCBI Taxonomy" id="745776"/>
    <lineage>
        <taxon>Bacteria</taxon>
        <taxon>Thermotogati</taxon>
        <taxon>Deinococcota</taxon>
        <taxon>Deinococci</taxon>
        <taxon>Deinococcales</taxon>
        <taxon>Deinococcaceae</taxon>
        <taxon>Deinococcus</taxon>
    </lineage>
</organism>
<dbReference type="GO" id="GO:0016020">
    <property type="term" value="C:membrane"/>
    <property type="evidence" value="ECO:0007669"/>
    <property type="project" value="UniProtKB-SubCell"/>
</dbReference>
<dbReference type="AlphaFoldDB" id="H8GTV5"/>
<feature type="transmembrane region" description="Helical" evidence="6">
    <location>
        <begin position="149"/>
        <end position="168"/>
    </location>
</feature>
<dbReference type="PATRIC" id="fig|745776.4.peg.2736"/>
<keyword evidence="9" id="KW-1185">Reference proteome</keyword>
<evidence type="ECO:0000313" key="9">
    <source>
        <dbReference type="Proteomes" id="UP000007575"/>
    </source>
</evidence>
<sequence>MTKRDDPSGNPDLTPQGNAPSWVDEVLGASASPAPARPAGPDLSKERPAPPPPPRPPLEGPENLRIPEPERPARPDDFSSDDWIGRMTGGAARSSGPAPTGRPYAEPTHAEPMRSDWAQGAPRDAWGDQRPAMPYAGGLAGGDVAQRKLIAGLLAIFLGSLGVHKFYLGMNRPGALMLGLNVGVWVLAILLGIITLAVGFIVTLPLASLVSFVLGVLGLVEGIIYLTKSDEAFARDYLVGKKAWL</sequence>
<evidence type="ECO:0000256" key="4">
    <source>
        <dbReference type="ARBA" id="ARBA00023136"/>
    </source>
</evidence>
<feature type="compositionally biased region" description="Low complexity" evidence="5">
    <location>
        <begin position="28"/>
        <end position="41"/>
    </location>
</feature>
<evidence type="ECO:0000256" key="2">
    <source>
        <dbReference type="ARBA" id="ARBA00022692"/>
    </source>
</evidence>
<reference evidence="8 9" key="1">
    <citation type="journal article" date="2012" name="PLoS ONE">
        <title>Genome sequence and transcriptome analysis of the radioresistant bacterium Deinococcus gobiensis: insights into the extreme environmental adaptations.</title>
        <authorList>
            <person name="Yuan M."/>
            <person name="Chen M."/>
            <person name="Zhang W."/>
            <person name="Lu W."/>
            <person name="Wang J."/>
            <person name="Yang M."/>
            <person name="Zhao P."/>
            <person name="Tang R."/>
            <person name="Li X."/>
            <person name="Hao Y."/>
            <person name="Zhou Z."/>
            <person name="Zhan Y."/>
            <person name="Yu H."/>
            <person name="Teng C."/>
            <person name="Yan Y."/>
            <person name="Ping S."/>
            <person name="Wang Y."/>
            <person name="Lin M."/>
        </authorList>
    </citation>
    <scope>NUCLEOTIDE SEQUENCE [LARGE SCALE GENOMIC DNA]</scope>
    <source>
        <strain evidence="8 9">I-0</strain>
    </source>
</reference>
<accession>H8GTV5</accession>
<evidence type="ECO:0000259" key="7">
    <source>
        <dbReference type="Pfam" id="PF05154"/>
    </source>
</evidence>